<protein>
    <recommendedName>
        <fullName evidence="7">Ribosome biogenesis protein Urb1</fullName>
    </recommendedName>
</protein>
<feature type="domain" description="URB1 N-terminal" evidence="2">
    <location>
        <begin position="117"/>
        <end position="466"/>
    </location>
</feature>
<evidence type="ECO:0000256" key="1">
    <source>
        <dbReference type="SAM" id="MobiDB-lite"/>
    </source>
</evidence>
<name>A0A6A6EEL1_9PEZI</name>
<accession>A0A6A6EEL1</accession>
<dbReference type="Pfam" id="PF11707">
    <property type="entry name" value="Npa1"/>
    <property type="match status" value="1"/>
</dbReference>
<dbReference type="PANTHER" id="PTHR13500:SF0">
    <property type="entry name" value="NUCLEOLAR PRE-RIBOSOMAL-ASSOCIATED PROTEIN 1"/>
    <property type="match status" value="1"/>
</dbReference>
<evidence type="ECO:0000259" key="3">
    <source>
        <dbReference type="Pfam" id="PF16201"/>
    </source>
</evidence>
<evidence type="ECO:0000259" key="4">
    <source>
        <dbReference type="Pfam" id="PF26140"/>
    </source>
</evidence>
<feature type="region of interest" description="Disordered" evidence="1">
    <location>
        <begin position="866"/>
        <end position="887"/>
    </location>
</feature>
<dbReference type="OrthoDB" id="72892at2759"/>
<dbReference type="AlphaFoldDB" id="A0A6A6EEL1"/>
<dbReference type="InterPro" id="IPR059018">
    <property type="entry name" value="HEAT_URB1"/>
</dbReference>
<dbReference type="GO" id="GO:0000463">
    <property type="term" value="P:maturation of LSU-rRNA from tricistronic rRNA transcript (SSU-rRNA, 5.8S rRNA, LSU-rRNA)"/>
    <property type="evidence" value="ECO:0007669"/>
    <property type="project" value="TreeGrafter"/>
</dbReference>
<dbReference type="GO" id="GO:0005730">
    <property type="term" value="C:nucleolus"/>
    <property type="evidence" value="ECO:0007669"/>
    <property type="project" value="TreeGrafter"/>
</dbReference>
<gene>
    <name evidence="5" type="ORF">K469DRAFT_661021</name>
</gene>
<dbReference type="SUPFAM" id="SSF48371">
    <property type="entry name" value="ARM repeat"/>
    <property type="match status" value="1"/>
</dbReference>
<evidence type="ECO:0008006" key="7">
    <source>
        <dbReference type="Google" id="ProtNLM"/>
    </source>
</evidence>
<dbReference type="PANTHER" id="PTHR13500">
    <property type="entry name" value="NUCLEOLAR PRERIBOSOMAL-ASSOCIATED PROTEIN 1"/>
    <property type="match status" value="1"/>
</dbReference>
<organism evidence="5 6">
    <name type="scientific">Zopfia rhizophila CBS 207.26</name>
    <dbReference type="NCBI Taxonomy" id="1314779"/>
    <lineage>
        <taxon>Eukaryota</taxon>
        <taxon>Fungi</taxon>
        <taxon>Dikarya</taxon>
        <taxon>Ascomycota</taxon>
        <taxon>Pezizomycotina</taxon>
        <taxon>Dothideomycetes</taxon>
        <taxon>Dothideomycetes incertae sedis</taxon>
        <taxon>Zopfiaceae</taxon>
        <taxon>Zopfia</taxon>
    </lineage>
</organism>
<feature type="domain" description="URB1 C-terminal" evidence="3">
    <location>
        <begin position="924"/>
        <end position="1118"/>
    </location>
</feature>
<dbReference type="InterPro" id="IPR039844">
    <property type="entry name" value="URB1"/>
</dbReference>
<dbReference type="Pfam" id="PF26140">
    <property type="entry name" value="HEAT_URB1"/>
    <property type="match status" value="1"/>
</dbReference>
<proteinExistence type="predicted"/>
<feature type="domain" description="URB1 central HEAT repeat" evidence="4">
    <location>
        <begin position="656"/>
        <end position="845"/>
    </location>
</feature>
<sequence length="1172" mass="133017">MGKRTASEANPRADQDDRYQKRQRIQNFQDQKPTPPPVPAAEEVSSARQLQRSLVFEQGAAAALRSGLNLFKKFLDSILYSGREHDLPRKRAILREYLDSQKRNGREGKDTEFLPTFIQAWDYAAETNFEALLSQVTANLALLLKVLSSDSQFQDYGVLLCKTVLQPSIARRLNRSLSAAPTKENVISPVLRLLTEIVSFNEGAQAKSVYARRDFTLEPKILGRNLGLRKESTGDKDLDQRKPGVRNNAVRYLLTHLKYQDELVKTEILSNWNIVRALLDHLHSDPPSLIVEILDVMKNHVFLDKTIQRQIKSRILTERTLSNIAGLYRYQVAEDFISEGQKNPDAAAHEFLVLVCTSPAFGVMLPSNGFYVPANEEDDMDVIMDDSAEFAMDLGFGISDDSDKKRRIRNVILGEFIQSLRPYANILQQELLLAIFQACPELVADYFLRKEAFHYEPKLTSTWIGYSSFLYQTVELPVPPHLGIRRGYRGYPPSISVVIQSVLPQPLNQQVLTKCLNHSSDLVNFFAIRVLIVAFHKLRAILQEFKNAALSRSSKSWEQASKRLVTEFCQRCPQMKTVILAFRRPSFQKGMMREAITRLLRLYYEITPQVALQEKFDVSIPLCNALTKAEQPADAAEDKALRILELEHWAQIARHSPAMRWWQKPKTLQHSPFMTLLKLVATSTSGESYSGIQSLIVSILRDHDMLQTETFPTALDVLIASLGTSYGSSPPPPQVLDFLDDCCARFVKGPIKYFDDLDAMCGRLPRSESTLGPVSPLLMTLVEQWPFKGSETSKENPAEPLAHWLSKFLYLLKLIGEDETLLERVRDSLVTSADKAYQEVLKDSFLWKMAKEKAKDVLKLATGADFSGSERASSSPIPEPPNDATKDASMIDLELPPEEHEKHTGLNRWRKKDIDENIEDGNIGELLLCLCSKHAEIRLQAAINIRQLMAKVEASKNPDFLQLKLLLGEALETAQHTLDNNPLPYVGGVFAARAVNVLTDPTHFLFGKVNKFLMKRPSWTVENLPRYFGRNILANEPEEDNSYHKEVDWLLDYFIDCLRTAEDLEIFRTRNIFERLLSYYSSVTCAISAKEKIVRLLFRAAAVGGSTTLITRCGLLSWIQMRLENNDHRHHLLRQLVSRLYDACDKEKVDEWSSGKAKETVALVEKTKAGRF</sequence>
<dbReference type="InterPro" id="IPR021714">
    <property type="entry name" value="URB1_N"/>
</dbReference>
<keyword evidence="6" id="KW-1185">Reference proteome</keyword>
<dbReference type="GO" id="GO:0000466">
    <property type="term" value="P:maturation of 5.8S rRNA from tricistronic rRNA transcript (SSU-rRNA, 5.8S rRNA, LSU-rRNA)"/>
    <property type="evidence" value="ECO:0007669"/>
    <property type="project" value="TreeGrafter"/>
</dbReference>
<dbReference type="Proteomes" id="UP000800200">
    <property type="component" value="Unassembled WGS sequence"/>
</dbReference>
<evidence type="ECO:0000259" key="2">
    <source>
        <dbReference type="Pfam" id="PF11707"/>
    </source>
</evidence>
<evidence type="ECO:0000313" key="5">
    <source>
        <dbReference type="EMBL" id="KAF2188316.1"/>
    </source>
</evidence>
<dbReference type="InterPro" id="IPR016024">
    <property type="entry name" value="ARM-type_fold"/>
</dbReference>
<dbReference type="InterPro" id="IPR032436">
    <property type="entry name" value="URB1_C"/>
</dbReference>
<reference evidence="5" key="1">
    <citation type="journal article" date="2020" name="Stud. Mycol.">
        <title>101 Dothideomycetes genomes: a test case for predicting lifestyles and emergence of pathogens.</title>
        <authorList>
            <person name="Haridas S."/>
            <person name="Albert R."/>
            <person name="Binder M."/>
            <person name="Bloem J."/>
            <person name="Labutti K."/>
            <person name="Salamov A."/>
            <person name="Andreopoulos B."/>
            <person name="Baker S."/>
            <person name="Barry K."/>
            <person name="Bills G."/>
            <person name="Bluhm B."/>
            <person name="Cannon C."/>
            <person name="Castanera R."/>
            <person name="Culley D."/>
            <person name="Daum C."/>
            <person name="Ezra D."/>
            <person name="Gonzalez J."/>
            <person name="Henrissat B."/>
            <person name="Kuo A."/>
            <person name="Liang C."/>
            <person name="Lipzen A."/>
            <person name="Lutzoni F."/>
            <person name="Magnuson J."/>
            <person name="Mondo S."/>
            <person name="Nolan M."/>
            <person name="Ohm R."/>
            <person name="Pangilinan J."/>
            <person name="Park H.-J."/>
            <person name="Ramirez L."/>
            <person name="Alfaro M."/>
            <person name="Sun H."/>
            <person name="Tritt A."/>
            <person name="Yoshinaga Y."/>
            <person name="Zwiers L.-H."/>
            <person name="Turgeon B."/>
            <person name="Goodwin S."/>
            <person name="Spatafora J."/>
            <person name="Crous P."/>
            <person name="Grigoriev I."/>
        </authorList>
    </citation>
    <scope>NUCLEOTIDE SEQUENCE</scope>
    <source>
        <strain evidence="5">CBS 207.26</strain>
    </source>
</reference>
<dbReference type="EMBL" id="ML994624">
    <property type="protein sequence ID" value="KAF2188316.1"/>
    <property type="molecule type" value="Genomic_DNA"/>
</dbReference>
<evidence type="ECO:0000313" key="6">
    <source>
        <dbReference type="Proteomes" id="UP000800200"/>
    </source>
</evidence>
<feature type="region of interest" description="Disordered" evidence="1">
    <location>
        <begin position="1"/>
        <end position="44"/>
    </location>
</feature>
<feature type="compositionally biased region" description="Basic and acidic residues" evidence="1">
    <location>
        <begin position="11"/>
        <end position="20"/>
    </location>
</feature>
<dbReference type="Pfam" id="PF16201">
    <property type="entry name" value="NopRA1"/>
    <property type="match status" value="1"/>
</dbReference>